<dbReference type="InterPro" id="IPR041921">
    <property type="entry name" value="NuoE_N"/>
</dbReference>
<evidence type="ECO:0000256" key="3">
    <source>
        <dbReference type="ARBA" id="ARBA00022723"/>
    </source>
</evidence>
<dbReference type="CDD" id="cd03064">
    <property type="entry name" value="TRX_Fd_NuoE"/>
    <property type="match status" value="1"/>
</dbReference>
<dbReference type="SMART" id="SM00928">
    <property type="entry name" value="NADH_4Fe-4S"/>
    <property type="match status" value="1"/>
</dbReference>
<sequence length="665" mass="69453">MDLQHLEAPPTDAERAAVDALLGPAGSAWEGGDRTEGDLRRADGGHTARARRDLLLPALHAVNDRIGWVSEEALGYICRRLTVPPAEAYGVATFYSMLSLRERPRRQVHVCTDIACAARGAQRLRAEVAERLGEPGHAPGAPEGAPRADGPEQQDVTWAESPCLGLCERAPAALVLEAGERPRYAVAAPATAEEVCGPALPEPAGANGASANGHRPAPRTTFSPEPLPGPAAEPPPEASVPQVGDPGLILLRRIGAADPEDLDSYRAHGGYTALRRALLLGPSGVIREVTDAGLAGRGGAAFPTGRKWAATAQRPETPRYLVCNADESEPGTFKDRVIMEGDPFSLIEAMTVAGYAIGAQTGYLYIRGEYPRALSRLENAIAQARARGLLGPDVLGSGFSFDIEIRRGAGAYICGEETAIFNSIEGLRGEPRSKPPFPVEYGLFGRPTAVNNVETLVNVLPILQMGGPGYASIGVPGSTGPKLYCVSGTVARPGVYELPFGATLRELLELAGGCAPGREPRAVLLGGAAGGFVRGDELDFPLTVQGARDAGTTLGSGVVLVFDDTVDMAAVLVRIAAFFRDESCGQCVPCRVGTVRQEEALIRLSRGAGTGTELPLLREVGAAMRDASICGLGQTAWNAVESAIDRLGVFAGAAPASPTAPEEAP</sequence>
<dbReference type="Gene3D" id="3.40.30.10">
    <property type="entry name" value="Glutaredoxin"/>
    <property type="match status" value="1"/>
</dbReference>
<dbReference type="EMBL" id="JACHDB010000002">
    <property type="protein sequence ID" value="MBB5436094.1"/>
    <property type="molecule type" value="Genomic_DNA"/>
</dbReference>
<dbReference type="Pfam" id="PF10531">
    <property type="entry name" value="SLBB"/>
    <property type="match status" value="1"/>
</dbReference>
<protein>
    <submittedName>
        <fullName evidence="8">NADH-quinone oxidoreductase subunit F</fullName>
    </submittedName>
</protein>
<dbReference type="GO" id="GO:0010181">
    <property type="term" value="F:FMN binding"/>
    <property type="evidence" value="ECO:0007669"/>
    <property type="project" value="InterPro"/>
</dbReference>
<feature type="region of interest" description="Disordered" evidence="6">
    <location>
        <begin position="198"/>
        <end position="244"/>
    </location>
</feature>
<feature type="region of interest" description="Disordered" evidence="6">
    <location>
        <begin position="133"/>
        <end position="154"/>
    </location>
</feature>
<dbReference type="SUPFAM" id="SSF140490">
    <property type="entry name" value="Nqo1C-terminal domain-like"/>
    <property type="match status" value="1"/>
</dbReference>
<feature type="compositionally biased region" description="Low complexity" evidence="6">
    <location>
        <begin position="135"/>
        <end position="148"/>
    </location>
</feature>
<dbReference type="InterPro" id="IPR042128">
    <property type="entry name" value="NuoE_dom"/>
</dbReference>
<dbReference type="SUPFAM" id="SSF52833">
    <property type="entry name" value="Thioredoxin-like"/>
    <property type="match status" value="1"/>
</dbReference>
<organism evidence="8 9">
    <name type="scientific">Nocardiopsis composta</name>
    <dbReference type="NCBI Taxonomy" id="157465"/>
    <lineage>
        <taxon>Bacteria</taxon>
        <taxon>Bacillati</taxon>
        <taxon>Actinomycetota</taxon>
        <taxon>Actinomycetes</taxon>
        <taxon>Streptosporangiales</taxon>
        <taxon>Nocardiopsidaceae</taxon>
        <taxon>Nocardiopsis</taxon>
    </lineage>
</organism>
<evidence type="ECO:0000256" key="2">
    <source>
        <dbReference type="ARBA" id="ARBA00022485"/>
    </source>
</evidence>
<dbReference type="PROSITE" id="PS00645">
    <property type="entry name" value="COMPLEX1_51K_2"/>
    <property type="match status" value="1"/>
</dbReference>
<dbReference type="SUPFAM" id="SSF142019">
    <property type="entry name" value="Nqo1 FMN-binding domain-like"/>
    <property type="match status" value="1"/>
</dbReference>
<dbReference type="AlphaFoldDB" id="A0A7W8QTT1"/>
<feature type="region of interest" description="Disordered" evidence="6">
    <location>
        <begin position="24"/>
        <end position="44"/>
    </location>
</feature>
<name>A0A7W8QTT1_9ACTN</name>
<reference evidence="8 9" key="1">
    <citation type="submission" date="2020-08" db="EMBL/GenBank/DDBJ databases">
        <title>Sequencing the genomes of 1000 actinobacteria strains.</title>
        <authorList>
            <person name="Klenk H.-P."/>
        </authorList>
    </citation>
    <scope>NUCLEOTIDE SEQUENCE [LARGE SCALE GENOMIC DNA]</scope>
    <source>
        <strain evidence="8 9">DSM 44551</strain>
    </source>
</reference>
<dbReference type="GO" id="GO:0046872">
    <property type="term" value="F:metal ion binding"/>
    <property type="evidence" value="ECO:0007669"/>
    <property type="project" value="UniProtKB-KW"/>
</dbReference>
<evidence type="ECO:0000256" key="4">
    <source>
        <dbReference type="ARBA" id="ARBA00023004"/>
    </source>
</evidence>
<evidence type="ECO:0000256" key="6">
    <source>
        <dbReference type="SAM" id="MobiDB-lite"/>
    </source>
</evidence>
<feature type="compositionally biased region" description="Pro residues" evidence="6">
    <location>
        <begin position="225"/>
        <end position="238"/>
    </location>
</feature>
<dbReference type="InterPro" id="IPR011538">
    <property type="entry name" value="Nuo51_FMN-bd"/>
</dbReference>
<feature type="domain" description="NADH-ubiquinone oxidoreductase 51kDa subunit iron-sulphur binding" evidence="7">
    <location>
        <begin position="569"/>
        <end position="614"/>
    </location>
</feature>
<dbReference type="InterPro" id="IPR037207">
    <property type="entry name" value="Nuop51_4Fe4S-bd_sf"/>
</dbReference>
<dbReference type="InterPro" id="IPR019575">
    <property type="entry name" value="Nuop51_4Fe4S-bd"/>
</dbReference>
<dbReference type="FunFam" id="3.40.50.11540:FF:000001">
    <property type="entry name" value="NADH dehydrogenase [ubiquinone] flavoprotein 1, mitochondrial"/>
    <property type="match status" value="1"/>
</dbReference>
<dbReference type="InterPro" id="IPR036249">
    <property type="entry name" value="Thioredoxin-like_sf"/>
</dbReference>
<dbReference type="Gene3D" id="3.10.20.600">
    <property type="match status" value="1"/>
</dbReference>
<dbReference type="Pfam" id="PF01512">
    <property type="entry name" value="Complex1_51K"/>
    <property type="match status" value="1"/>
</dbReference>
<dbReference type="Proteomes" id="UP000572635">
    <property type="component" value="Unassembled WGS sequence"/>
</dbReference>
<keyword evidence="9" id="KW-1185">Reference proteome</keyword>
<keyword evidence="3" id="KW-0479">Metal-binding</keyword>
<dbReference type="SUPFAM" id="SSF142984">
    <property type="entry name" value="Nqo1 middle domain-like"/>
    <property type="match status" value="1"/>
</dbReference>
<evidence type="ECO:0000256" key="1">
    <source>
        <dbReference type="ARBA" id="ARBA00007523"/>
    </source>
</evidence>
<dbReference type="Gene3D" id="1.20.1440.230">
    <property type="entry name" value="NADH-ubiquinone oxidoreductase 51kDa subunit, iron-sulphur binding domain"/>
    <property type="match status" value="1"/>
</dbReference>
<dbReference type="InterPro" id="IPR019554">
    <property type="entry name" value="Soluble_ligand-bd"/>
</dbReference>
<dbReference type="RefSeq" id="WP_184399379.1">
    <property type="nucleotide sequence ID" value="NZ_BAAAJD010000068.1"/>
</dbReference>
<comment type="similarity">
    <text evidence="1">Belongs to the complex I 51 kDa subunit family.</text>
</comment>
<dbReference type="GO" id="GO:0008137">
    <property type="term" value="F:NADH dehydrogenase (ubiquinone) activity"/>
    <property type="evidence" value="ECO:0007669"/>
    <property type="project" value="InterPro"/>
</dbReference>
<feature type="compositionally biased region" description="Basic and acidic residues" evidence="6">
    <location>
        <begin position="31"/>
        <end position="44"/>
    </location>
</feature>
<evidence type="ECO:0000313" key="8">
    <source>
        <dbReference type="EMBL" id="MBB5436094.1"/>
    </source>
</evidence>
<keyword evidence="2" id="KW-0004">4Fe-4S</keyword>
<dbReference type="Gene3D" id="6.10.250.1450">
    <property type="match status" value="1"/>
</dbReference>
<keyword evidence="4" id="KW-0408">Iron</keyword>
<keyword evidence="5" id="KW-0411">Iron-sulfur</keyword>
<evidence type="ECO:0000313" key="9">
    <source>
        <dbReference type="Proteomes" id="UP000572635"/>
    </source>
</evidence>
<proteinExistence type="inferred from homology"/>
<dbReference type="InterPro" id="IPR001949">
    <property type="entry name" value="NADH-UbQ_OxRdtase_51kDa_CS"/>
</dbReference>
<gene>
    <name evidence="8" type="ORF">HDA36_006242</name>
</gene>
<evidence type="ECO:0000259" key="7">
    <source>
        <dbReference type="SMART" id="SM00928"/>
    </source>
</evidence>
<dbReference type="PANTHER" id="PTHR43578:SF3">
    <property type="entry name" value="NADH-QUINONE OXIDOREDUCTASE SUBUNIT F"/>
    <property type="match status" value="1"/>
</dbReference>
<accession>A0A7W8QTT1</accession>
<dbReference type="Pfam" id="PF10589">
    <property type="entry name" value="NADH_4Fe-4S"/>
    <property type="match status" value="1"/>
</dbReference>
<dbReference type="InterPro" id="IPR037225">
    <property type="entry name" value="Nuo51_FMN-bd_sf"/>
</dbReference>
<comment type="caution">
    <text evidence="8">The sequence shown here is derived from an EMBL/GenBank/DDBJ whole genome shotgun (WGS) entry which is preliminary data.</text>
</comment>
<dbReference type="Gene3D" id="1.10.10.1590">
    <property type="entry name" value="NADH-quinone oxidoreductase subunit E"/>
    <property type="match status" value="1"/>
</dbReference>
<dbReference type="PANTHER" id="PTHR43578">
    <property type="entry name" value="NADH-QUINONE OXIDOREDUCTASE SUBUNIT F"/>
    <property type="match status" value="1"/>
</dbReference>
<dbReference type="Pfam" id="PF01257">
    <property type="entry name" value="2Fe-2S_thioredx"/>
    <property type="match status" value="1"/>
</dbReference>
<dbReference type="Gene3D" id="3.40.50.11540">
    <property type="entry name" value="NADH-ubiquinone oxidoreductase 51kDa subunit"/>
    <property type="match status" value="1"/>
</dbReference>
<dbReference type="GO" id="GO:0051539">
    <property type="term" value="F:4 iron, 4 sulfur cluster binding"/>
    <property type="evidence" value="ECO:0007669"/>
    <property type="project" value="UniProtKB-KW"/>
</dbReference>
<evidence type="ECO:0000256" key="5">
    <source>
        <dbReference type="ARBA" id="ARBA00023014"/>
    </source>
</evidence>